<comment type="subcellular location">
    <subcellularLocation>
        <location evidence="1">Cytoplasm</location>
    </subcellularLocation>
</comment>
<evidence type="ECO:0000256" key="5">
    <source>
        <dbReference type="SAM" id="Coils"/>
    </source>
</evidence>
<dbReference type="SMART" id="SM00325">
    <property type="entry name" value="RhoGEF"/>
    <property type="match status" value="1"/>
</dbReference>
<keyword evidence="4 5" id="KW-0175">Coiled coil</keyword>
<keyword evidence="3" id="KW-0597">Phosphoprotein</keyword>
<feature type="compositionally biased region" description="Basic residues" evidence="6">
    <location>
        <begin position="1"/>
        <end position="13"/>
    </location>
</feature>
<sequence>MFHRKRHHHHQHSRPAVANRQTEGNDTNLAELKRHSEPASVGVDIEPTESPSSSYSSKSGHIEATDLGAELSAFRRRCTSPVCATTVEMAAGMVEGFRLPDHSPSPVRKQHGTCVPGRSLSAASPENNNSHTSLTSSPSSLTGLFRRKRSPMDLSSQSFHSKSPSSSGAAQKPSAPPKPQRLNAHGSSGGGGSGGTMEPKGRSLSPMPSGNLLAAMVMNSIHSAVLDVGQSASERQSRKANSASHQNQEQQHHHLQQQQPLPHLVINAKSSECLAISSEPTSPFADPSSGASNFSKKKVSRSESLRERAQRKHREKRKHSDPNLPPSHSSDMDREDRSLSNNNSGSSSNSSLSTSLESPSPSDIRVSGSALSDGSSGVSAALSVASCSAGGLLTPWDSDLEADPDPPDWTRNLDPDVVDKMTPKEKQRQEVVNELFHTERSHVRNLKVLDRVFYRPLLDNGFSDLVNLLFPNLPDMLEIHGRFNTLMKARKRDQPAVETVGDILVAMFDGCNGEAFQQAAATFCKYQSVALESLRDRRKKDTKLQAFLAEAEGNPVCRRLQLKDIIPTAMQRLTKYPLLLESLAKYTQPRSEEMTLVRRCLERSREILNKVNQAIKEAENYNRLVDIQRRLDKSAFEKSDHAIANELRNFELTKHRLVYEGALTWRTKGQKNVDLHVVLLEEYILLLQKQDDKYVLKFHSINYLNSKEESKCTHSPIIKIATVLVRPVATDKLALYLVNTSPTGAQIYDLVAVSIAERKAWFRHITDATEAYKAREGRNRRPDGSGSGSSPSMGSATPSLSSSSSSAQLLPTLPQAADSSDKTEEPIEDNVSADSGVSLTPSTNETQPQSEPTPEQPQQQQQSQPNNLEAAQAEASKKPGESGTSTPGSGSTAASPAPQRRLQRVEILKIAEGTPLIDPTEVVVSQGAVLIAEPVLTPLEKLRRKDQMIRAALADKQRLVADILHVPHSELDPASSELLSESEGEKEARLLVMTAIAQATQLSAVLNESLHVTEEEAIAAVSADPATSSPSSPRCARRINRMPGAATTKLLAITSALNKDLTQLLGIVTNRDEERDQLRRELQKTRDQLAEQLVLQAASHPKSTSRPVSHVSLSDCEATIESEQSEGAPAFPEPDIQAPKCDGESSNGNESLVDKSMAPIVAESSSPIISPLDEVDSGINTNQTVSEEIVDRIHLEEKTELEVSQSSEA</sequence>
<dbReference type="InterPro" id="IPR000219">
    <property type="entry name" value="DH_dom"/>
</dbReference>
<dbReference type="GO" id="GO:0005085">
    <property type="term" value="F:guanyl-nucleotide exchange factor activity"/>
    <property type="evidence" value="ECO:0007669"/>
    <property type="project" value="InterPro"/>
</dbReference>
<feature type="compositionally biased region" description="Polar residues" evidence="6">
    <location>
        <begin position="832"/>
        <end position="842"/>
    </location>
</feature>
<feature type="region of interest" description="Disordered" evidence="6">
    <location>
        <begin position="278"/>
        <end position="372"/>
    </location>
</feature>
<evidence type="ECO:0000259" key="7">
    <source>
        <dbReference type="PROSITE" id="PS50003"/>
    </source>
</evidence>
<dbReference type="PANTHER" id="PTHR45872:SF2">
    <property type="entry name" value="RHO GUANINE NUCLEOTIDE EXCHANGE FACTOR 2, ISOFORM D"/>
    <property type="match status" value="1"/>
</dbReference>
<dbReference type="PROSITE" id="PS50003">
    <property type="entry name" value="PH_DOMAIN"/>
    <property type="match status" value="1"/>
</dbReference>
<feature type="domain" description="DH" evidence="8">
    <location>
        <begin position="427"/>
        <end position="614"/>
    </location>
</feature>
<dbReference type="GO" id="GO:0005737">
    <property type="term" value="C:cytoplasm"/>
    <property type="evidence" value="ECO:0007669"/>
    <property type="project" value="UniProtKB-SubCell"/>
</dbReference>
<feature type="compositionally biased region" description="Basic residues" evidence="6">
    <location>
        <begin position="309"/>
        <end position="319"/>
    </location>
</feature>
<dbReference type="Gene3D" id="2.30.29.30">
    <property type="entry name" value="Pleckstrin-homology domain (PH domain)/Phosphotyrosine-binding domain (PTB)"/>
    <property type="match status" value="1"/>
</dbReference>
<gene>
    <name evidence="9" type="ORF">GHT06_009222</name>
</gene>
<reference evidence="9 10" key="1">
    <citation type="submission" date="2022-05" db="EMBL/GenBank/DDBJ databases">
        <title>A multi-omics perspective on studying reproductive biology in Daphnia sinensis.</title>
        <authorList>
            <person name="Jia J."/>
        </authorList>
    </citation>
    <scope>NUCLEOTIDE SEQUENCE [LARGE SCALE GENOMIC DNA]</scope>
    <source>
        <strain evidence="9 10">WSL</strain>
    </source>
</reference>
<dbReference type="PANTHER" id="PTHR45872">
    <property type="entry name" value="RHO GUANINE NUCLEOTIDE EXCHANGE FACTOR 2, ISOFORM D"/>
    <property type="match status" value="1"/>
</dbReference>
<protein>
    <recommendedName>
        <fullName evidence="11">Rho guanine nucleotide exchange factor</fullName>
    </recommendedName>
</protein>
<feature type="region of interest" description="Disordered" evidence="6">
    <location>
        <begin position="99"/>
        <end position="210"/>
    </location>
</feature>
<dbReference type="AlphaFoldDB" id="A0AAD5LNQ6"/>
<feature type="domain" description="PH" evidence="7">
    <location>
        <begin position="656"/>
        <end position="770"/>
    </location>
</feature>
<feature type="compositionally biased region" description="Low complexity" evidence="6">
    <location>
        <begin position="788"/>
        <end position="815"/>
    </location>
</feature>
<evidence type="ECO:0000313" key="9">
    <source>
        <dbReference type="EMBL" id="KAI9565430.1"/>
    </source>
</evidence>
<dbReference type="Pfam" id="PF17838">
    <property type="entry name" value="PH_16"/>
    <property type="match status" value="1"/>
</dbReference>
<dbReference type="Pfam" id="PF00621">
    <property type="entry name" value="RhoGEF"/>
    <property type="match status" value="1"/>
</dbReference>
<evidence type="ECO:0000256" key="3">
    <source>
        <dbReference type="ARBA" id="ARBA00022553"/>
    </source>
</evidence>
<feature type="compositionally biased region" description="Low complexity" evidence="6">
    <location>
        <begin position="843"/>
        <end position="867"/>
    </location>
</feature>
<feature type="region of interest" description="Disordered" evidence="6">
    <location>
        <begin position="1"/>
        <end position="61"/>
    </location>
</feature>
<evidence type="ECO:0000256" key="1">
    <source>
        <dbReference type="ARBA" id="ARBA00004496"/>
    </source>
</evidence>
<feature type="compositionally biased region" description="Low complexity" evidence="6">
    <location>
        <begin position="127"/>
        <end position="144"/>
    </location>
</feature>
<dbReference type="InterPro" id="IPR011993">
    <property type="entry name" value="PH-like_dom_sf"/>
</dbReference>
<feature type="region of interest" description="Disordered" evidence="6">
    <location>
        <begin position="227"/>
        <end position="259"/>
    </location>
</feature>
<organism evidence="9 10">
    <name type="scientific">Daphnia sinensis</name>
    <dbReference type="NCBI Taxonomy" id="1820382"/>
    <lineage>
        <taxon>Eukaryota</taxon>
        <taxon>Metazoa</taxon>
        <taxon>Ecdysozoa</taxon>
        <taxon>Arthropoda</taxon>
        <taxon>Crustacea</taxon>
        <taxon>Branchiopoda</taxon>
        <taxon>Diplostraca</taxon>
        <taxon>Cladocera</taxon>
        <taxon>Anomopoda</taxon>
        <taxon>Daphniidae</taxon>
        <taxon>Daphnia</taxon>
        <taxon>Daphnia similis group</taxon>
    </lineage>
</organism>
<feature type="region of interest" description="Disordered" evidence="6">
    <location>
        <begin position="773"/>
        <end position="900"/>
    </location>
</feature>
<feature type="compositionally biased region" description="Basic and acidic residues" evidence="6">
    <location>
        <begin position="773"/>
        <end position="783"/>
    </location>
</feature>
<dbReference type="InterPro" id="IPR001849">
    <property type="entry name" value="PH_domain"/>
</dbReference>
<dbReference type="GO" id="GO:0007186">
    <property type="term" value="P:G protein-coupled receptor signaling pathway"/>
    <property type="evidence" value="ECO:0007669"/>
    <property type="project" value="TreeGrafter"/>
</dbReference>
<dbReference type="InterPro" id="IPR041020">
    <property type="entry name" value="PH_16"/>
</dbReference>
<feature type="compositionally biased region" description="Low complexity" evidence="6">
    <location>
        <begin position="882"/>
        <end position="898"/>
    </location>
</feature>
<evidence type="ECO:0000256" key="4">
    <source>
        <dbReference type="ARBA" id="ARBA00023054"/>
    </source>
</evidence>
<dbReference type="Proteomes" id="UP000820818">
    <property type="component" value="Linkage Group LG1"/>
</dbReference>
<feature type="compositionally biased region" description="Polar residues" evidence="6">
    <location>
        <begin position="19"/>
        <end position="28"/>
    </location>
</feature>
<dbReference type="PROSITE" id="PS50010">
    <property type="entry name" value="DH_2"/>
    <property type="match status" value="1"/>
</dbReference>
<keyword evidence="2" id="KW-0963">Cytoplasm</keyword>
<evidence type="ECO:0000256" key="6">
    <source>
        <dbReference type="SAM" id="MobiDB-lite"/>
    </source>
</evidence>
<dbReference type="InterPro" id="IPR035899">
    <property type="entry name" value="DBL_dom_sf"/>
</dbReference>
<proteinExistence type="predicted"/>
<evidence type="ECO:0008006" key="11">
    <source>
        <dbReference type="Google" id="ProtNLM"/>
    </source>
</evidence>
<dbReference type="SUPFAM" id="SSF50729">
    <property type="entry name" value="PH domain-like"/>
    <property type="match status" value="1"/>
</dbReference>
<feature type="region of interest" description="Disordered" evidence="6">
    <location>
        <begin position="396"/>
        <end position="416"/>
    </location>
</feature>
<dbReference type="CDD" id="cd00160">
    <property type="entry name" value="RhoGEF"/>
    <property type="match status" value="1"/>
</dbReference>
<evidence type="ECO:0000256" key="2">
    <source>
        <dbReference type="ARBA" id="ARBA00022490"/>
    </source>
</evidence>
<feature type="compositionally biased region" description="Low complexity" evidence="6">
    <location>
        <begin position="155"/>
        <end position="173"/>
    </location>
</feature>
<keyword evidence="10" id="KW-1185">Reference proteome</keyword>
<feature type="compositionally biased region" description="Low complexity" evidence="6">
    <location>
        <begin position="50"/>
        <end position="59"/>
    </location>
</feature>
<dbReference type="GO" id="GO:0001664">
    <property type="term" value="F:G protein-coupled receptor binding"/>
    <property type="evidence" value="ECO:0007669"/>
    <property type="project" value="TreeGrafter"/>
</dbReference>
<dbReference type="EMBL" id="WJBH02000001">
    <property type="protein sequence ID" value="KAI9565430.1"/>
    <property type="molecule type" value="Genomic_DNA"/>
</dbReference>
<feature type="coiled-coil region" evidence="5">
    <location>
        <begin position="1068"/>
        <end position="1095"/>
    </location>
</feature>
<feature type="compositionally biased region" description="Polar residues" evidence="6">
    <location>
        <begin position="230"/>
        <end position="244"/>
    </location>
</feature>
<feature type="region of interest" description="Disordered" evidence="6">
    <location>
        <begin position="1117"/>
        <end position="1151"/>
    </location>
</feature>
<accession>A0AAD5LNQ6</accession>
<dbReference type="Gene3D" id="1.20.900.10">
    <property type="entry name" value="Dbl homology (DH) domain"/>
    <property type="match status" value="1"/>
</dbReference>
<evidence type="ECO:0000259" key="8">
    <source>
        <dbReference type="PROSITE" id="PS50010"/>
    </source>
</evidence>
<dbReference type="CDD" id="cd13329">
    <property type="entry name" value="PH_RhoGEF"/>
    <property type="match status" value="1"/>
</dbReference>
<feature type="compositionally biased region" description="Low complexity" evidence="6">
    <location>
        <begin position="339"/>
        <end position="372"/>
    </location>
</feature>
<evidence type="ECO:0000313" key="10">
    <source>
        <dbReference type="Proteomes" id="UP000820818"/>
    </source>
</evidence>
<comment type="caution">
    <text evidence="9">The sequence shown here is derived from an EMBL/GenBank/DDBJ whole genome shotgun (WGS) entry which is preliminary data.</text>
</comment>
<name>A0AAD5LNQ6_9CRUS</name>
<dbReference type="SMART" id="SM00233">
    <property type="entry name" value="PH"/>
    <property type="match status" value="1"/>
</dbReference>
<dbReference type="SUPFAM" id="SSF48065">
    <property type="entry name" value="DBL homology domain (DH-domain)"/>
    <property type="match status" value="1"/>
</dbReference>